<accession>A0AC60PVZ8</accession>
<evidence type="ECO:0000313" key="2">
    <source>
        <dbReference type="Proteomes" id="UP000805193"/>
    </source>
</evidence>
<name>A0AC60PVZ8_IXOPE</name>
<reference evidence="1 2" key="1">
    <citation type="journal article" date="2020" name="Cell">
        <title>Large-Scale Comparative Analyses of Tick Genomes Elucidate Their Genetic Diversity and Vector Capacities.</title>
        <authorList>
            <consortium name="Tick Genome and Microbiome Consortium (TIGMIC)"/>
            <person name="Jia N."/>
            <person name="Wang J."/>
            <person name="Shi W."/>
            <person name="Du L."/>
            <person name="Sun Y."/>
            <person name="Zhan W."/>
            <person name="Jiang J.F."/>
            <person name="Wang Q."/>
            <person name="Zhang B."/>
            <person name="Ji P."/>
            <person name="Bell-Sakyi L."/>
            <person name="Cui X.M."/>
            <person name="Yuan T.T."/>
            <person name="Jiang B.G."/>
            <person name="Yang W.F."/>
            <person name="Lam T.T."/>
            <person name="Chang Q.C."/>
            <person name="Ding S.J."/>
            <person name="Wang X.J."/>
            <person name="Zhu J.G."/>
            <person name="Ruan X.D."/>
            <person name="Zhao L."/>
            <person name="Wei J.T."/>
            <person name="Ye R.Z."/>
            <person name="Que T.C."/>
            <person name="Du C.H."/>
            <person name="Zhou Y.H."/>
            <person name="Cheng J.X."/>
            <person name="Dai P.F."/>
            <person name="Guo W.B."/>
            <person name="Han X.H."/>
            <person name="Huang E.J."/>
            <person name="Li L.F."/>
            <person name="Wei W."/>
            <person name="Gao Y.C."/>
            <person name="Liu J.Z."/>
            <person name="Shao H.Z."/>
            <person name="Wang X."/>
            <person name="Wang C.C."/>
            <person name="Yang T.C."/>
            <person name="Huo Q.B."/>
            <person name="Li W."/>
            <person name="Chen H.Y."/>
            <person name="Chen S.E."/>
            <person name="Zhou L.G."/>
            <person name="Ni X.B."/>
            <person name="Tian J.H."/>
            <person name="Sheng Y."/>
            <person name="Liu T."/>
            <person name="Pan Y.S."/>
            <person name="Xia L.Y."/>
            <person name="Li J."/>
            <person name="Zhao F."/>
            <person name="Cao W.C."/>
        </authorList>
    </citation>
    <scope>NUCLEOTIDE SEQUENCE [LARGE SCALE GENOMIC DNA]</scope>
    <source>
        <strain evidence="1">Iper-2018</strain>
    </source>
</reference>
<gene>
    <name evidence="1" type="ORF">HPB47_027469</name>
</gene>
<comment type="caution">
    <text evidence="1">The sequence shown here is derived from an EMBL/GenBank/DDBJ whole genome shotgun (WGS) entry which is preliminary data.</text>
</comment>
<proteinExistence type="predicted"/>
<dbReference type="EMBL" id="JABSTQ010009855">
    <property type="protein sequence ID" value="KAG0425368.1"/>
    <property type="molecule type" value="Genomic_DNA"/>
</dbReference>
<organism evidence="1 2">
    <name type="scientific">Ixodes persulcatus</name>
    <name type="common">Taiga tick</name>
    <dbReference type="NCBI Taxonomy" id="34615"/>
    <lineage>
        <taxon>Eukaryota</taxon>
        <taxon>Metazoa</taxon>
        <taxon>Ecdysozoa</taxon>
        <taxon>Arthropoda</taxon>
        <taxon>Chelicerata</taxon>
        <taxon>Arachnida</taxon>
        <taxon>Acari</taxon>
        <taxon>Parasitiformes</taxon>
        <taxon>Ixodida</taxon>
        <taxon>Ixodoidea</taxon>
        <taxon>Ixodidae</taxon>
        <taxon>Ixodinae</taxon>
        <taxon>Ixodes</taxon>
    </lineage>
</organism>
<keyword evidence="2" id="KW-1185">Reference proteome</keyword>
<evidence type="ECO:0000313" key="1">
    <source>
        <dbReference type="EMBL" id="KAG0425368.1"/>
    </source>
</evidence>
<protein>
    <submittedName>
        <fullName evidence="1">Uncharacterized protein</fullName>
    </submittedName>
</protein>
<sequence length="243" mass="27256">MEELLDFSYDHIDDLAAKHRTTVGPVEKDRLWDYIQTMKVEQPDWITTADLADVPLGPPEESLRARSVSDLCRDADALFSVGTPEALSALSSSSHGSPCGPRTVPLSRVLTATLGSYPATPLPARKRKGWRRLFNVSSPKNVPVARRPFVRDVPSTSTPLRKAGYGPDQIVTRFRSVATRKKVAESSILNSPSGARETSNGRWYNRWPEECYEVRLFYNLVPLIPVFCLQLWECLLPVSCLWL</sequence>
<dbReference type="Proteomes" id="UP000805193">
    <property type="component" value="Unassembled WGS sequence"/>
</dbReference>